<feature type="compositionally biased region" description="Polar residues" evidence="6">
    <location>
        <begin position="223"/>
        <end position="233"/>
    </location>
</feature>
<feature type="domain" description="C2H2-type" evidence="7">
    <location>
        <begin position="259"/>
        <end position="281"/>
    </location>
</feature>
<dbReference type="PROSITE" id="PS50157">
    <property type="entry name" value="ZINC_FINGER_C2H2_2"/>
    <property type="match status" value="2"/>
</dbReference>
<dbReference type="InterPro" id="IPR036236">
    <property type="entry name" value="Znf_C2H2_sf"/>
</dbReference>
<dbReference type="PANTHER" id="PTHR24408:SF58">
    <property type="entry name" value="TRANSCRIPTION FACTOR (TFIIIA), PUTATIVE (AFU_ORTHOLOGUE AFUA_1G05150)-RELATED"/>
    <property type="match status" value="1"/>
</dbReference>
<dbReference type="InterPro" id="IPR013087">
    <property type="entry name" value="Znf_C2H2_type"/>
</dbReference>
<sequence length="328" mass="35762">MDRTSRSTCRSSSMASPIPDATYSSPVSATSSQGRGFPTTVGLGISDCGLEASVDPMTGYHSQISYSMSSVMPHNLMSAENIYNLPLEADDFCGRSCYEIYNGLPDPSQTSLGFYGTQPMSMTHSYDPAMEVGTGQGMFPGQMNGMPGLWANTPLSAPPTPLQSIPATAARTIDNQWNHGIYLQTNTSFQSQALPHTRAFHPPIPIASDSHASRPTREHHTKTMPTVSIPQDITASDSTADAASKTSKRGRKPSAEKGCRCPVCGFYFTRRSNCVAHQKKHDPTFHRAIPCDECNKSFGRNADLRRHIDTVRGGLFKRCQETKLMHCC</sequence>
<protein>
    <recommendedName>
        <fullName evidence="7">C2H2-type domain-containing protein</fullName>
    </recommendedName>
</protein>
<dbReference type="AlphaFoldDB" id="A0A1Q5TQK0"/>
<dbReference type="Proteomes" id="UP000186955">
    <property type="component" value="Unassembled WGS sequence"/>
</dbReference>
<dbReference type="GO" id="GO:0008270">
    <property type="term" value="F:zinc ion binding"/>
    <property type="evidence" value="ECO:0007669"/>
    <property type="project" value="UniProtKB-KW"/>
</dbReference>
<evidence type="ECO:0000313" key="9">
    <source>
        <dbReference type="Proteomes" id="UP000186955"/>
    </source>
</evidence>
<dbReference type="STRING" id="1316194.A0A1Q5TQK0"/>
<dbReference type="SUPFAM" id="SSF57667">
    <property type="entry name" value="beta-beta-alpha zinc fingers"/>
    <property type="match status" value="1"/>
</dbReference>
<reference evidence="8 9" key="1">
    <citation type="submission" date="2016-10" db="EMBL/GenBank/DDBJ databases">
        <title>Genome sequence of the ascomycete fungus Penicillium subrubescens.</title>
        <authorList>
            <person name="De Vries R.P."/>
            <person name="Peng M."/>
            <person name="Dilokpimol A."/>
            <person name="Hilden K."/>
            <person name="Makela M.R."/>
            <person name="Grigoriev I."/>
            <person name="Riley R."/>
            <person name="Granchi Z."/>
        </authorList>
    </citation>
    <scope>NUCLEOTIDE SEQUENCE [LARGE SCALE GENOMIC DNA]</scope>
    <source>
        <strain evidence="8 9">CBS 132785</strain>
    </source>
</reference>
<feature type="compositionally biased region" description="Low complexity" evidence="6">
    <location>
        <begin position="234"/>
        <end position="245"/>
    </location>
</feature>
<organism evidence="8 9">
    <name type="scientific">Penicillium subrubescens</name>
    <dbReference type="NCBI Taxonomy" id="1316194"/>
    <lineage>
        <taxon>Eukaryota</taxon>
        <taxon>Fungi</taxon>
        <taxon>Dikarya</taxon>
        <taxon>Ascomycota</taxon>
        <taxon>Pezizomycotina</taxon>
        <taxon>Eurotiomycetes</taxon>
        <taxon>Eurotiomycetidae</taxon>
        <taxon>Eurotiales</taxon>
        <taxon>Aspergillaceae</taxon>
        <taxon>Penicillium</taxon>
    </lineage>
</organism>
<dbReference type="GO" id="GO:0043565">
    <property type="term" value="F:sequence-specific DNA binding"/>
    <property type="evidence" value="ECO:0007669"/>
    <property type="project" value="TreeGrafter"/>
</dbReference>
<feature type="compositionally biased region" description="Low complexity" evidence="6">
    <location>
        <begin position="1"/>
        <end position="13"/>
    </location>
</feature>
<keyword evidence="3 5" id="KW-0863">Zinc-finger</keyword>
<feature type="region of interest" description="Disordered" evidence="6">
    <location>
        <begin position="1"/>
        <end position="34"/>
    </location>
</feature>
<dbReference type="Gene3D" id="3.30.160.60">
    <property type="entry name" value="Classic Zinc Finger"/>
    <property type="match status" value="1"/>
</dbReference>
<keyword evidence="9" id="KW-1185">Reference proteome</keyword>
<dbReference type="Pfam" id="PF00096">
    <property type="entry name" value="zf-C2H2"/>
    <property type="match status" value="1"/>
</dbReference>
<evidence type="ECO:0000313" key="8">
    <source>
        <dbReference type="EMBL" id="OKP02505.1"/>
    </source>
</evidence>
<dbReference type="GO" id="GO:0005634">
    <property type="term" value="C:nucleus"/>
    <property type="evidence" value="ECO:0007669"/>
    <property type="project" value="TreeGrafter"/>
</dbReference>
<accession>A0A1Q5TQK0</accession>
<feature type="compositionally biased region" description="Polar residues" evidence="6">
    <location>
        <begin position="22"/>
        <end position="34"/>
    </location>
</feature>
<keyword evidence="2" id="KW-0677">Repeat</keyword>
<dbReference type="EMBL" id="MNBE01000625">
    <property type="protein sequence ID" value="OKP02505.1"/>
    <property type="molecule type" value="Genomic_DNA"/>
</dbReference>
<evidence type="ECO:0000256" key="4">
    <source>
        <dbReference type="ARBA" id="ARBA00022833"/>
    </source>
</evidence>
<dbReference type="GO" id="GO:0000981">
    <property type="term" value="F:DNA-binding transcription factor activity, RNA polymerase II-specific"/>
    <property type="evidence" value="ECO:0007669"/>
    <property type="project" value="TreeGrafter"/>
</dbReference>
<evidence type="ECO:0000256" key="5">
    <source>
        <dbReference type="PROSITE-ProRule" id="PRU00042"/>
    </source>
</evidence>
<evidence type="ECO:0000256" key="1">
    <source>
        <dbReference type="ARBA" id="ARBA00022723"/>
    </source>
</evidence>
<dbReference type="SMART" id="SM00355">
    <property type="entry name" value="ZnF_C2H2"/>
    <property type="match status" value="2"/>
</dbReference>
<keyword evidence="4" id="KW-0862">Zinc</keyword>
<evidence type="ECO:0000259" key="7">
    <source>
        <dbReference type="PROSITE" id="PS50157"/>
    </source>
</evidence>
<name>A0A1Q5TQK0_9EURO</name>
<feature type="domain" description="C2H2-type" evidence="7">
    <location>
        <begin position="289"/>
        <end position="314"/>
    </location>
</feature>
<comment type="caution">
    <text evidence="8">The sequence shown here is derived from an EMBL/GenBank/DDBJ whole genome shotgun (WGS) entry which is preliminary data.</text>
</comment>
<evidence type="ECO:0000256" key="2">
    <source>
        <dbReference type="ARBA" id="ARBA00022737"/>
    </source>
</evidence>
<dbReference type="PANTHER" id="PTHR24408">
    <property type="entry name" value="ZINC FINGER PROTEIN"/>
    <property type="match status" value="1"/>
</dbReference>
<proteinExistence type="predicted"/>
<evidence type="ECO:0000256" key="6">
    <source>
        <dbReference type="SAM" id="MobiDB-lite"/>
    </source>
</evidence>
<evidence type="ECO:0000256" key="3">
    <source>
        <dbReference type="ARBA" id="ARBA00022771"/>
    </source>
</evidence>
<feature type="region of interest" description="Disordered" evidence="6">
    <location>
        <begin position="208"/>
        <end position="256"/>
    </location>
</feature>
<keyword evidence="1" id="KW-0479">Metal-binding</keyword>
<gene>
    <name evidence="8" type="ORF">PENSUB_7038</name>
</gene>